<sequence length="156" mass="17122">MSDPQPEPSTSRTPVTAEPEAAKPPEQPVPAAHEPSTAANSDKATRNTDTNGDEELRRLERPPETQKIENPEWGLKEIVWPPEPWENEPQRAVKIVTQNANGPCSFIAICKAPSLRPDSYGQSASYEYLSALVGDYLVNTALEIDIDAVFSILPKT</sequence>
<dbReference type="EMBL" id="CAJVPT010065629">
    <property type="protein sequence ID" value="CAG8772163.1"/>
    <property type="molecule type" value="Genomic_DNA"/>
</dbReference>
<reference evidence="1" key="1">
    <citation type="submission" date="2021-06" db="EMBL/GenBank/DDBJ databases">
        <authorList>
            <person name="Kallberg Y."/>
            <person name="Tangrot J."/>
            <person name="Rosling A."/>
        </authorList>
    </citation>
    <scope>NUCLEOTIDE SEQUENCE</scope>
    <source>
        <strain evidence="1">CL356</strain>
    </source>
</reference>
<protein>
    <submittedName>
        <fullName evidence="1">1943_t:CDS:1</fullName>
    </submittedName>
</protein>
<gene>
    <name evidence="1" type="ORF">ACOLOM_LOCUS13862</name>
</gene>
<feature type="non-terminal residue" evidence="1">
    <location>
        <position position="156"/>
    </location>
</feature>
<organism evidence="1 2">
    <name type="scientific">Acaulospora colombiana</name>
    <dbReference type="NCBI Taxonomy" id="27376"/>
    <lineage>
        <taxon>Eukaryota</taxon>
        <taxon>Fungi</taxon>
        <taxon>Fungi incertae sedis</taxon>
        <taxon>Mucoromycota</taxon>
        <taxon>Glomeromycotina</taxon>
        <taxon>Glomeromycetes</taxon>
        <taxon>Diversisporales</taxon>
        <taxon>Acaulosporaceae</taxon>
        <taxon>Acaulospora</taxon>
    </lineage>
</organism>
<proteinExistence type="predicted"/>
<comment type="caution">
    <text evidence="1">The sequence shown here is derived from an EMBL/GenBank/DDBJ whole genome shotgun (WGS) entry which is preliminary data.</text>
</comment>
<evidence type="ECO:0000313" key="2">
    <source>
        <dbReference type="Proteomes" id="UP000789525"/>
    </source>
</evidence>
<accession>A0ACA9R0P5</accession>
<evidence type="ECO:0000313" key="1">
    <source>
        <dbReference type="EMBL" id="CAG8772163.1"/>
    </source>
</evidence>
<keyword evidence="2" id="KW-1185">Reference proteome</keyword>
<name>A0ACA9R0P5_9GLOM</name>
<dbReference type="Proteomes" id="UP000789525">
    <property type="component" value="Unassembled WGS sequence"/>
</dbReference>